<dbReference type="CDD" id="cd00866">
    <property type="entry name" value="PEBP_euk"/>
    <property type="match status" value="1"/>
</dbReference>
<evidence type="ECO:0000256" key="2">
    <source>
        <dbReference type="SAM" id="SignalP"/>
    </source>
</evidence>
<dbReference type="STRING" id="1036612.A0A1L9T940"/>
<feature type="chain" id="PRO_5012634781" description="PEBP-like protein" evidence="2">
    <location>
        <begin position="20"/>
        <end position="202"/>
    </location>
</feature>
<evidence type="ECO:0000256" key="1">
    <source>
        <dbReference type="SAM" id="MobiDB-lite"/>
    </source>
</evidence>
<proteinExistence type="predicted"/>
<keyword evidence="2" id="KW-0732">Signal</keyword>
<evidence type="ECO:0000313" key="3">
    <source>
        <dbReference type="EMBL" id="OJJ55949.1"/>
    </source>
</evidence>
<dbReference type="VEuPathDB" id="FungiDB:ASPSYDRAFT_48217"/>
<evidence type="ECO:0008006" key="5">
    <source>
        <dbReference type="Google" id="ProtNLM"/>
    </source>
</evidence>
<feature type="region of interest" description="Disordered" evidence="1">
    <location>
        <begin position="49"/>
        <end position="68"/>
    </location>
</feature>
<gene>
    <name evidence="3" type="ORF">ASPSYDRAFT_48217</name>
</gene>
<dbReference type="InterPro" id="IPR036610">
    <property type="entry name" value="PEBP-like_sf"/>
</dbReference>
<dbReference type="InterPro" id="IPR035810">
    <property type="entry name" value="PEBP_euk"/>
</dbReference>
<reference evidence="4" key="1">
    <citation type="journal article" date="2017" name="Genome Biol.">
        <title>Comparative genomics reveals high biological diversity and specific adaptations in the industrially and medically important fungal genus Aspergillus.</title>
        <authorList>
            <person name="de Vries R.P."/>
            <person name="Riley R."/>
            <person name="Wiebenga A."/>
            <person name="Aguilar-Osorio G."/>
            <person name="Amillis S."/>
            <person name="Uchima C.A."/>
            <person name="Anderluh G."/>
            <person name="Asadollahi M."/>
            <person name="Askin M."/>
            <person name="Barry K."/>
            <person name="Battaglia E."/>
            <person name="Bayram O."/>
            <person name="Benocci T."/>
            <person name="Braus-Stromeyer S.A."/>
            <person name="Caldana C."/>
            <person name="Canovas D."/>
            <person name="Cerqueira G.C."/>
            <person name="Chen F."/>
            <person name="Chen W."/>
            <person name="Choi C."/>
            <person name="Clum A."/>
            <person name="Dos Santos R.A."/>
            <person name="Damasio A.R."/>
            <person name="Diallinas G."/>
            <person name="Emri T."/>
            <person name="Fekete E."/>
            <person name="Flipphi M."/>
            <person name="Freyberg S."/>
            <person name="Gallo A."/>
            <person name="Gournas C."/>
            <person name="Habgood R."/>
            <person name="Hainaut M."/>
            <person name="Harispe M.L."/>
            <person name="Henrissat B."/>
            <person name="Hilden K.S."/>
            <person name="Hope R."/>
            <person name="Hossain A."/>
            <person name="Karabika E."/>
            <person name="Karaffa L."/>
            <person name="Karanyi Z."/>
            <person name="Krasevec N."/>
            <person name="Kuo A."/>
            <person name="Kusch H."/>
            <person name="LaButti K."/>
            <person name="Lagendijk E.L."/>
            <person name="Lapidus A."/>
            <person name="Levasseur A."/>
            <person name="Lindquist E."/>
            <person name="Lipzen A."/>
            <person name="Logrieco A.F."/>
            <person name="MacCabe A."/>
            <person name="Maekelae M.R."/>
            <person name="Malavazi I."/>
            <person name="Melin P."/>
            <person name="Meyer V."/>
            <person name="Mielnichuk N."/>
            <person name="Miskei M."/>
            <person name="Molnar A.P."/>
            <person name="Mule G."/>
            <person name="Ngan C.Y."/>
            <person name="Orejas M."/>
            <person name="Orosz E."/>
            <person name="Ouedraogo J.P."/>
            <person name="Overkamp K.M."/>
            <person name="Park H.-S."/>
            <person name="Perrone G."/>
            <person name="Piumi F."/>
            <person name="Punt P.J."/>
            <person name="Ram A.F."/>
            <person name="Ramon A."/>
            <person name="Rauscher S."/>
            <person name="Record E."/>
            <person name="Riano-Pachon D.M."/>
            <person name="Robert V."/>
            <person name="Roehrig J."/>
            <person name="Ruller R."/>
            <person name="Salamov A."/>
            <person name="Salih N.S."/>
            <person name="Samson R.A."/>
            <person name="Sandor E."/>
            <person name="Sanguinetti M."/>
            <person name="Schuetze T."/>
            <person name="Sepcic K."/>
            <person name="Shelest E."/>
            <person name="Sherlock G."/>
            <person name="Sophianopoulou V."/>
            <person name="Squina F.M."/>
            <person name="Sun H."/>
            <person name="Susca A."/>
            <person name="Todd R.B."/>
            <person name="Tsang A."/>
            <person name="Unkles S.E."/>
            <person name="van de Wiele N."/>
            <person name="van Rossen-Uffink D."/>
            <person name="Oliveira J.V."/>
            <person name="Vesth T.C."/>
            <person name="Visser J."/>
            <person name="Yu J.-H."/>
            <person name="Zhou M."/>
            <person name="Andersen M.R."/>
            <person name="Archer D.B."/>
            <person name="Baker S.E."/>
            <person name="Benoit I."/>
            <person name="Brakhage A.A."/>
            <person name="Braus G.H."/>
            <person name="Fischer R."/>
            <person name="Frisvad J.C."/>
            <person name="Goldman G.H."/>
            <person name="Houbraken J."/>
            <person name="Oakley B."/>
            <person name="Pocsi I."/>
            <person name="Scazzocchio C."/>
            <person name="Seiboth B."/>
            <person name="vanKuyk P.A."/>
            <person name="Wortman J."/>
            <person name="Dyer P.S."/>
            <person name="Grigoriev I.V."/>
        </authorList>
    </citation>
    <scope>NUCLEOTIDE SEQUENCE [LARGE SCALE GENOMIC DNA]</scope>
    <source>
        <strain evidence="4">CBS 593.65</strain>
    </source>
</reference>
<dbReference type="InterPro" id="IPR008914">
    <property type="entry name" value="PEBP"/>
</dbReference>
<keyword evidence="4" id="KW-1185">Reference proteome</keyword>
<name>A0A1L9T940_9EURO</name>
<dbReference type="Pfam" id="PF01161">
    <property type="entry name" value="PBP"/>
    <property type="match status" value="1"/>
</dbReference>
<dbReference type="GeneID" id="63763661"/>
<dbReference type="OrthoDB" id="440553at2759"/>
<dbReference type="AlphaFoldDB" id="A0A1L9T940"/>
<dbReference type="EMBL" id="KV878591">
    <property type="protein sequence ID" value="OJJ55949.1"/>
    <property type="molecule type" value="Genomic_DNA"/>
</dbReference>
<protein>
    <recommendedName>
        <fullName evidence="5">PEBP-like protein</fullName>
    </recommendedName>
</protein>
<dbReference type="Proteomes" id="UP000184356">
    <property type="component" value="Unassembled WGS sequence"/>
</dbReference>
<feature type="signal peptide" evidence="2">
    <location>
        <begin position="1"/>
        <end position="19"/>
    </location>
</feature>
<evidence type="ECO:0000313" key="4">
    <source>
        <dbReference type="Proteomes" id="UP000184356"/>
    </source>
</evidence>
<sequence length="202" mass="21965">MFKLISGLTLGLNVALATAQTYEGFIYQTNNPLTVNYADADATWSPGDRLSIDETTAPPQVGFPYGRGGTSEASGKELVLIMLDSDSYSANGSTSTLNLLHSGLKADQELTQTDDYLFYPITSKKAPEIKYVAPAPDQGEPGVHNYTLLVFEHPEGGFTLPEEYEGYAPQYGSYRTGFVLEQFVKDTGLGEPFAATYFTEKA</sequence>
<dbReference type="SUPFAM" id="SSF49777">
    <property type="entry name" value="PEBP-like"/>
    <property type="match status" value="1"/>
</dbReference>
<dbReference type="RefSeq" id="XP_040699755.1">
    <property type="nucleotide sequence ID" value="XM_040847588.1"/>
</dbReference>
<organism evidence="3 4">
    <name type="scientific">Aspergillus sydowii CBS 593.65</name>
    <dbReference type="NCBI Taxonomy" id="1036612"/>
    <lineage>
        <taxon>Eukaryota</taxon>
        <taxon>Fungi</taxon>
        <taxon>Dikarya</taxon>
        <taxon>Ascomycota</taxon>
        <taxon>Pezizomycotina</taxon>
        <taxon>Eurotiomycetes</taxon>
        <taxon>Eurotiomycetidae</taxon>
        <taxon>Eurotiales</taxon>
        <taxon>Aspergillaceae</taxon>
        <taxon>Aspergillus</taxon>
        <taxon>Aspergillus subgen. Nidulantes</taxon>
    </lineage>
</organism>
<dbReference type="Gene3D" id="3.90.280.10">
    <property type="entry name" value="PEBP-like"/>
    <property type="match status" value="1"/>
</dbReference>
<accession>A0A1L9T940</accession>